<evidence type="ECO:0000313" key="5">
    <source>
        <dbReference type="Proteomes" id="UP000777482"/>
    </source>
</evidence>
<keyword evidence="3" id="KW-0732">Signal</keyword>
<feature type="compositionally biased region" description="Basic and acidic residues" evidence="1">
    <location>
        <begin position="141"/>
        <end position="159"/>
    </location>
</feature>
<evidence type="ECO:0000256" key="1">
    <source>
        <dbReference type="SAM" id="MobiDB-lite"/>
    </source>
</evidence>
<feature type="region of interest" description="Disordered" evidence="1">
    <location>
        <begin position="125"/>
        <end position="253"/>
    </location>
</feature>
<protein>
    <submittedName>
        <fullName evidence="4">Uncharacterized protein</fullName>
    </submittedName>
</protein>
<dbReference type="OrthoDB" id="2525787at2759"/>
<evidence type="ECO:0000256" key="2">
    <source>
        <dbReference type="SAM" id="Phobius"/>
    </source>
</evidence>
<accession>A0A9P6VRS7</accession>
<comment type="caution">
    <text evidence="4">The sequence shown here is derived from an EMBL/GenBank/DDBJ whole genome shotgun (WGS) entry which is preliminary data.</text>
</comment>
<keyword evidence="2" id="KW-1133">Transmembrane helix</keyword>
<evidence type="ECO:0000313" key="4">
    <source>
        <dbReference type="EMBL" id="KAG0653708.1"/>
    </source>
</evidence>
<keyword evidence="5" id="KW-1185">Reference proteome</keyword>
<dbReference type="AlphaFoldDB" id="A0A9P6VRS7"/>
<sequence>MPTARVARTRATPSKLHTLCSLLSLLLLASTSTLASSSTSSRSTNLFKRLRGSQIAPGVSPAGDDYWCRVEGECLPCPPGARNSDVCKIYGNRRPLICVPRHATNSGHSGPASPVSDAFDDAADLDADLDSDSDADSSEGDENHKDDKEQKKDTSEAKPKPKPPVMKPLVEPAGSQAEADDLARQDTETFRNAGAGGSKGDDDEKEGGGGSKAGLSKADQELQDELQAERRRRQRRARARARGLVESSRRRRQGPISTWEACPKVLHSEHHDYFEFILCNAGFAAVAIAVLVFRQRTLALQQFARLAARIMQTQAV</sequence>
<feature type="compositionally biased region" description="Basic residues" evidence="1">
    <location>
        <begin position="230"/>
        <end position="241"/>
    </location>
</feature>
<evidence type="ECO:0000256" key="3">
    <source>
        <dbReference type="SAM" id="SignalP"/>
    </source>
</evidence>
<dbReference type="Proteomes" id="UP000777482">
    <property type="component" value="Unassembled WGS sequence"/>
</dbReference>
<dbReference type="EMBL" id="PUHQ01000180">
    <property type="protein sequence ID" value="KAG0653708.1"/>
    <property type="molecule type" value="Genomic_DNA"/>
</dbReference>
<keyword evidence="2" id="KW-0472">Membrane</keyword>
<reference evidence="4 5" key="1">
    <citation type="submission" date="2020-11" db="EMBL/GenBank/DDBJ databases">
        <title>Kefir isolates.</title>
        <authorList>
            <person name="Marcisauskas S."/>
            <person name="Kim Y."/>
            <person name="Blasche S."/>
        </authorList>
    </citation>
    <scope>NUCLEOTIDE SEQUENCE [LARGE SCALE GENOMIC DNA]</scope>
    <source>
        <strain evidence="4 5">KR</strain>
    </source>
</reference>
<gene>
    <name evidence="4" type="ORF">C6P46_002332</name>
</gene>
<feature type="chain" id="PRO_5040469838" evidence="3">
    <location>
        <begin position="36"/>
        <end position="316"/>
    </location>
</feature>
<name>A0A9P6VRS7_RHOMI</name>
<feature type="compositionally biased region" description="Acidic residues" evidence="1">
    <location>
        <begin position="125"/>
        <end position="140"/>
    </location>
</feature>
<proteinExistence type="predicted"/>
<organism evidence="4 5">
    <name type="scientific">Rhodotorula mucilaginosa</name>
    <name type="common">Yeast</name>
    <name type="synonym">Rhodotorula rubra</name>
    <dbReference type="NCBI Taxonomy" id="5537"/>
    <lineage>
        <taxon>Eukaryota</taxon>
        <taxon>Fungi</taxon>
        <taxon>Dikarya</taxon>
        <taxon>Basidiomycota</taxon>
        <taxon>Pucciniomycotina</taxon>
        <taxon>Microbotryomycetes</taxon>
        <taxon>Sporidiobolales</taxon>
        <taxon>Sporidiobolaceae</taxon>
        <taxon>Rhodotorula</taxon>
    </lineage>
</organism>
<feature type="transmembrane region" description="Helical" evidence="2">
    <location>
        <begin position="273"/>
        <end position="293"/>
    </location>
</feature>
<feature type="signal peptide" evidence="3">
    <location>
        <begin position="1"/>
        <end position="35"/>
    </location>
</feature>
<keyword evidence="2" id="KW-0812">Transmembrane</keyword>